<gene>
    <name evidence="2" type="ORF">DXC51_05670</name>
</gene>
<evidence type="ECO:0000313" key="3">
    <source>
        <dbReference type="Proteomes" id="UP000260812"/>
    </source>
</evidence>
<accession>A0A3E3I8R0</accession>
<organism evidence="2 3">
    <name type="scientific">Eisenbergiella massiliensis</name>
    <dbReference type="NCBI Taxonomy" id="1720294"/>
    <lineage>
        <taxon>Bacteria</taxon>
        <taxon>Bacillati</taxon>
        <taxon>Bacillota</taxon>
        <taxon>Clostridia</taxon>
        <taxon>Lachnospirales</taxon>
        <taxon>Lachnospiraceae</taxon>
        <taxon>Eisenbergiella</taxon>
    </lineage>
</organism>
<name>A0A3E3I8R0_9FIRM</name>
<comment type="caution">
    <text evidence="2">The sequence shown here is derived from an EMBL/GenBank/DDBJ whole genome shotgun (WGS) entry which is preliminary data.</text>
</comment>
<keyword evidence="1" id="KW-1133">Transmembrane helix</keyword>
<proteinExistence type="predicted"/>
<keyword evidence="3" id="KW-1185">Reference proteome</keyword>
<dbReference type="EMBL" id="QVLV01000003">
    <property type="protein sequence ID" value="RGE63449.1"/>
    <property type="molecule type" value="Genomic_DNA"/>
</dbReference>
<evidence type="ECO:0000313" key="2">
    <source>
        <dbReference type="EMBL" id="RGE63449.1"/>
    </source>
</evidence>
<dbReference type="RefSeq" id="WP_117544067.1">
    <property type="nucleotide sequence ID" value="NZ_JBKUNB010000001.1"/>
</dbReference>
<evidence type="ECO:0000256" key="1">
    <source>
        <dbReference type="SAM" id="Phobius"/>
    </source>
</evidence>
<dbReference type="GeneID" id="97986382"/>
<dbReference type="Proteomes" id="UP000260812">
    <property type="component" value="Unassembled WGS sequence"/>
</dbReference>
<keyword evidence="1" id="KW-0472">Membrane</keyword>
<reference evidence="2" key="1">
    <citation type="submission" date="2018-08" db="EMBL/GenBank/DDBJ databases">
        <title>A genome reference for cultivated species of the human gut microbiota.</title>
        <authorList>
            <person name="Zou Y."/>
            <person name="Xue W."/>
            <person name="Luo G."/>
        </authorList>
    </citation>
    <scope>NUCLEOTIDE SEQUENCE [LARGE SCALE GENOMIC DNA]</scope>
    <source>
        <strain evidence="2">TF05-5AC</strain>
    </source>
</reference>
<protein>
    <submittedName>
        <fullName evidence="2">Uncharacterized protein</fullName>
    </submittedName>
</protein>
<keyword evidence="1" id="KW-0812">Transmembrane</keyword>
<dbReference type="AlphaFoldDB" id="A0A3E3I8R0"/>
<feature type="transmembrane region" description="Helical" evidence="1">
    <location>
        <begin position="6"/>
        <end position="27"/>
    </location>
</feature>
<sequence>MDKKKITAIVIAGAVLLFIIAVDLFLIMSKKQDPVESLQKSIGYADGKLQFTIPETYNDSWYIQISGRTQMEEGGVSVHYLEENSTGKSWEKNRTYSFEVQDGYSELTMFLSIDGQDTEIDLLRYLPSSK</sequence>